<dbReference type="AlphaFoldDB" id="A0A6C0BA76"/>
<protein>
    <submittedName>
        <fullName evidence="2">Uncharacterized protein</fullName>
    </submittedName>
</protein>
<reference evidence="2" key="1">
    <citation type="journal article" date="2020" name="Nature">
        <title>Giant virus diversity and host interactions through global metagenomics.</title>
        <authorList>
            <person name="Schulz F."/>
            <person name="Roux S."/>
            <person name="Paez-Espino D."/>
            <person name="Jungbluth S."/>
            <person name="Walsh D.A."/>
            <person name="Denef V.J."/>
            <person name="McMahon K.D."/>
            <person name="Konstantinidis K.T."/>
            <person name="Eloe-Fadrosh E.A."/>
            <person name="Kyrpides N.C."/>
            <person name="Woyke T."/>
        </authorList>
    </citation>
    <scope>NUCLEOTIDE SEQUENCE</scope>
    <source>
        <strain evidence="2">GVMAG-M-3300010158-55</strain>
    </source>
</reference>
<dbReference type="Pfam" id="PF19150">
    <property type="entry name" value="DUF5832"/>
    <property type="match status" value="1"/>
</dbReference>
<evidence type="ECO:0000256" key="1">
    <source>
        <dbReference type="SAM" id="Coils"/>
    </source>
</evidence>
<proteinExistence type="predicted"/>
<name>A0A6C0BA76_9ZZZZ</name>
<accession>A0A6C0BA76</accession>
<evidence type="ECO:0000313" key="2">
    <source>
        <dbReference type="EMBL" id="QHS88469.1"/>
    </source>
</evidence>
<dbReference type="InterPro" id="IPR043872">
    <property type="entry name" value="DUF5832"/>
</dbReference>
<keyword evidence="1" id="KW-0175">Coiled coil</keyword>
<dbReference type="EMBL" id="MN739097">
    <property type="protein sequence ID" value="QHS88469.1"/>
    <property type="molecule type" value="Genomic_DNA"/>
</dbReference>
<sequence>MSKIVDLLEEDKPIAQQKFVCVSFVSPENIIKSKEQFQFDQFVKTWDMNKSVEKFAKFTAFLAYKYNLDTEQVTSDLTEFCKEESETLNSMSVSDDYKTFLDKNLDALELEYSKQHNFQTNTRGLKIRGVYPSQEEAEVRAKMLRENDPYFDVYVGPVGVWMPWEPDAYRTGKVDFLEKELNELMSNKKANEDNAKEFFNNRVKETKKKAMEENISKATNTGNKLTQTLDKNGDLIGVKNIVDVSEVNAELFESDNIALSVD</sequence>
<feature type="coiled-coil region" evidence="1">
    <location>
        <begin position="174"/>
        <end position="221"/>
    </location>
</feature>
<organism evidence="2">
    <name type="scientific">viral metagenome</name>
    <dbReference type="NCBI Taxonomy" id="1070528"/>
    <lineage>
        <taxon>unclassified sequences</taxon>
        <taxon>metagenomes</taxon>
        <taxon>organismal metagenomes</taxon>
    </lineage>
</organism>